<evidence type="ECO:0000313" key="4">
    <source>
        <dbReference type="EMBL" id="GFP30083.1"/>
    </source>
</evidence>
<feature type="domain" description="AAA" evidence="1">
    <location>
        <begin position="40"/>
        <end position="158"/>
    </location>
</feature>
<dbReference type="InterPro" id="IPR027417">
    <property type="entry name" value="P-loop_NTPase"/>
</dbReference>
<dbReference type="Proteomes" id="UP000574717">
    <property type="component" value="Unassembled WGS sequence"/>
</dbReference>
<dbReference type="Proteomes" id="UP000588083">
    <property type="component" value="Unassembled WGS sequence"/>
</dbReference>
<evidence type="ECO:0000313" key="10">
    <source>
        <dbReference type="Proteomes" id="UP000588083"/>
    </source>
</evidence>
<dbReference type="InterPro" id="IPR025420">
    <property type="entry name" value="DUF4143"/>
</dbReference>
<dbReference type="SUPFAM" id="SSF46785">
    <property type="entry name" value="Winged helix' DNA-binding domain"/>
    <property type="match status" value="1"/>
</dbReference>
<dbReference type="InterPro" id="IPR036388">
    <property type="entry name" value="WH-like_DNA-bd_sf"/>
</dbReference>
<evidence type="ECO:0000313" key="3">
    <source>
        <dbReference type="EMBL" id="GFP19751.1"/>
    </source>
</evidence>
<gene>
    <name evidence="3" type="ORF">HKBW3S03_01255</name>
    <name evidence="4" type="ORF">HKBW3S34_01003</name>
    <name evidence="5" type="ORF">HKBW3S44_00142</name>
    <name evidence="6" type="ORF">HKBW3S47_01243</name>
</gene>
<dbReference type="EMBL" id="BLRU01000133">
    <property type="protein sequence ID" value="GFP19751.1"/>
    <property type="molecule type" value="Genomic_DNA"/>
</dbReference>
<dbReference type="EMBL" id="BLSC01000005">
    <property type="protein sequence ID" value="GFP36459.1"/>
    <property type="molecule type" value="Genomic_DNA"/>
</dbReference>
<dbReference type="PANTHER" id="PTHR43566:SF2">
    <property type="entry name" value="DUF4143 DOMAIN-CONTAINING PROTEIN"/>
    <property type="match status" value="1"/>
</dbReference>
<evidence type="ECO:0000313" key="7">
    <source>
        <dbReference type="Proteomes" id="UP000561271"/>
    </source>
</evidence>
<dbReference type="Proteomes" id="UP000561271">
    <property type="component" value="Unassembled WGS sequence"/>
</dbReference>
<dbReference type="InterPro" id="IPR041682">
    <property type="entry name" value="AAA_14"/>
</dbReference>
<dbReference type="Gene3D" id="1.10.10.10">
    <property type="entry name" value="Winged helix-like DNA-binding domain superfamily/Winged helix DNA-binding domain"/>
    <property type="match status" value="1"/>
</dbReference>
<reference evidence="7 8" key="1">
    <citation type="journal article" date="2020" name="Front. Microbiol.">
        <title>Single-cell genomics of novel Actinobacteria with the Wood-Ljungdahl pathway discovered in a serpentinizing system.</title>
        <authorList>
            <person name="Merino N."/>
            <person name="Kawai M."/>
            <person name="Boyd E.S."/>
            <person name="Colman D.R."/>
            <person name="McGlynn S.E."/>
            <person name="Nealson K.H."/>
            <person name="Kurokawa K."/>
            <person name="Hongoh Y."/>
        </authorList>
    </citation>
    <scope>NUCLEOTIDE SEQUENCE [LARGE SCALE GENOMIC DNA]</scope>
    <source>
        <strain evidence="3 9">S03</strain>
        <strain evidence="4 10">S34</strain>
        <strain evidence="5 7">S44</strain>
        <strain evidence="6 8">S47</strain>
    </source>
</reference>
<feature type="domain" description="DUF4143" evidence="2">
    <location>
        <begin position="221"/>
        <end position="379"/>
    </location>
</feature>
<accession>A0A6V8PCM6</accession>
<evidence type="ECO:0000259" key="2">
    <source>
        <dbReference type="Pfam" id="PF13635"/>
    </source>
</evidence>
<proteinExistence type="predicted"/>
<evidence type="ECO:0000313" key="5">
    <source>
        <dbReference type="EMBL" id="GFP36459.1"/>
    </source>
</evidence>
<dbReference type="Pfam" id="PF13173">
    <property type="entry name" value="AAA_14"/>
    <property type="match status" value="1"/>
</dbReference>
<evidence type="ECO:0000259" key="1">
    <source>
        <dbReference type="Pfam" id="PF13173"/>
    </source>
</evidence>
<dbReference type="InterPro" id="IPR036390">
    <property type="entry name" value="WH_DNA-bd_sf"/>
</dbReference>
<evidence type="ECO:0000313" key="6">
    <source>
        <dbReference type="EMBL" id="GFP39545.1"/>
    </source>
</evidence>
<dbReference type="Proteomes" id="UP000569018">
    <property type="component" value="Unassembled WGS sequence"/>
</dbReference>
<sequence>MTVSQLRNIIHIMNDSHSELESKYKPRWVAPLIRGAIEDHPVVVLSGARQVGKSTLLQNESPFPAWRYITFDDIDVLGQAEADPASLWAGVNEIILDEVQKTPFILPAVKRAVDRDRRNKRFILSGSANILLLQKVSETLAGRSVLFNLYPMTLGETLEKPIEGGLDLLFKGDVPCDGVFSQEMLDPIPLILRGFMPPLLSYQRAEDFILWWEGYVATYLERDLRQLSQIESLPAFRRLMGALALRNGQLVNQTEIARDTGISQPTVYRYINLLEATCLLERLPAFAINRTKRLIKSPKIYWIDPGLCSFLAGYYDEESLLHAREVGSFFETLVFLHLKALSQLLIPRANIYYWRTASGEEVDFVIEQGRKLIAMEVKLTNALRYEDTHGLRVFLREYPETVLGILVYAGNEVRHLHEKIIAIPWTIFGRGEL</sequence>
<evidence type="ECO:0000313" key="9">
    <source>
        <dbReference type="Proteomes" id="UP000574717"/>
    </source>
</evidence>
<comment type="caution">
    <text evidence="4">The sequence shown here is derived from an EMBL/GenBank/DDBJ whole genome shotgun (WGS) entry which is preliminary data.</text>
</comment>
<evidence type="ECO:0008006" key="11">
    <source>
        <dbReference type="Google" id="ProtNLM"/>
    </source>
</evidence>
<evidence type="ECO:0000313" key="8">
    <source>
        <dbReference type="Proteomes" id="UP000569018"/>
    </source>
</evidence>
<keyword evidence="10" id="KW-1185">Reference proteome</keyword>
<dbReference type="GO" id="GO:0006355">
    <property type="term" value="P:regulation of DNA-templated transcription"/>
    <property type="evidence" value="ECO:0007669"/>
    <property type="project" value="InterPro"/>
</dbReference>
<dbReference type="SUPFAM" id="SSF52540">
    <property type="entry name" value="P-loop containing nucleoside triphosphate hydrolases"/>
    <property type="match status" value="1"/>
</dbReference>
<protein>
    <recommendedName>
        <fullName evidence="11">AAA+ ATPase domain-containing protein</fullName>
    </recommendedName>
</protein>
<dbReference type="Pfam" id="PF13635">
    <property type="entry name" value="DUF4143"/>
    <property type="match status" value="1"/>
</dbReference>
<name>A0A6V8PCM6_9ACTN</name>
<dbReference type="PANTHER" id="PTHR43566">
    <property type="entry name" value="CONSERVED PROTEIN"/>
    <property type="match status" value="1"/>
</dbReference>
<dbReference type="AlphaFoldDB" id="A0A6V8PCM6"/>
<dbReference type="EMBL" id="BLSD01000063">
    <property type="protein sequence ID" value="GFP39545.1"/>
    <property type="molecule type" value="Genomic_DNA"/>
</dbReference>
<dbReference type="EMBL" id="BLRZ01000040">
    <property type="protein sequence ID" value="GFP30083.1"/>
    <property type="molecule type" value="Genomic_DNA"/>
</dbReference>
<organism evidence="4 10">
    <name type="scientific">Candidatus Hakubella thermalkaliphila</name>
    <dbReference type="NCBI Taxonomy" id="2754717"/>
    <lineage>
        <taxon>Bacteria</taxon>
        <taxon>Bacillati</taxon>
        <taxon>Actinomycetota</taxon>
        <taxon>Actinomycetota incertae sedis</taxon>
        <taxon>Candidatus Hakubellales</taxon>
        <taxon>Candidatus Hakubellaceae</taxon>
        <taxon>Candidatus Hakubella</taxon>
    </lineage>
</organism>
<dbReference type="GO" id="GO:0003677">
    <property type="term" value="F:DNA binding"/>
    <property type="evidence" value="ECO:0007669"/>
    <property type="project" value="InterPro"/>
</dbReference>